<sequence>MQTSTGFQKHTQTHLHQGATLLPFSVSSLKMCCVCWCSCKSTHGRNKNLCYWFHFWSRVLFTIKVEYIHAEREKLEQNSISVNNTLGNTKEQRNHKVIHLKSFTWNSKPPHWPIILYGSS</sequence>
<organism evidence="1">
    <name type="scientific">Anguilla anguilla</name>
    <name type="common">European freshwater eel</name>
    <name type="synonym">Muraena anguilla</name>
    <dbReference type="NCBI Taxonomy" id="7936"/>
    <lineage>
        <taxon>Eukaryota</taxon>
        <taxon>Metazoa</taxon>
        <taxon>Chordata</taxon>
        <taxon>Craniata</taxon>
        <taxon>Vertebrata</taxon>
        <taxon>Euteleostomi</taxon>
        <taxon>Actinopterygii</taxon>
        <taxon>Neopterygii</taxon>
        <taxon>Teleostei</taxon>
        <taxon>Anguilliformes</taxon>
        <taxon>Anguillidae</taxon>
        <taxon>Anguilla</taxon>
    </lineage>
</organism>
<dbReference type="EMBL" id="GBXM01012312">
    <property type="protein sequence ID" value="JAH96265.1"/>
    <property type="molecule type" value="Transcribed_RNA"/>
</dbReference>
<dbReference type="AlphaFoldDB" id="A0A0E9X325"/>
<protein>
    <submittedName>
        <fullName evidence="1">Uncharacterized protein</fullName>
    </submittedName>
</protein>
<reference evidence="1" key="1">
    <citation type="submission" date="2014-11" db="EMBL/GenBank/DDBJ databases">
        <authorList>
            <person name="Amaro Gonzalez C."/>
        </authorList>
    </citation>
    <scope>NUCLEOTIDE SEQUENCE</scope>
</reference>
<name>A0A0E9X325_ANGAN</name>
<reference evidence="1" key="2">
    <citation type="journal article" date="2015" name="Fish Shellfish Immunol.">
        <title>Early steps in the European eel (Anguilla anguilla)-Vibrio vulnificus interaction in the gills: Role of the RtxA13 toxin.</title>
        <authorList>
            <person name="Callol A."/>
            <person name="Pajuelo D."/>
            <person name="Ebbesson L."/>
            <person name="Teles M."/>
            <person name="MacKenzie S."/>
            <person name="Amaro C."/>
        </authorList>
    </citation>
    <scope>NUCLEOTIDE SEQUENCE</scope>
</reference>
<proteinExistence type="predicted"/>
<evidence type="ECO:0000313" key="1">
    <source>
        <dbReference type="EMBL" id="JAH96265.1"/>
    </source>
</evidence>
<accession>A0A0E9X325</accession>